<dbReference type="EMBL" id="JAINUF010000003">
    <property type="protein sequence ID" value="KAJ8369657.1"/>
    <property type="molecule type" value="Genomic_DNA"/>
</dbReference>
<feature type="region of interest" description="Disordered" evidence="3">
    <location>
        <begin position="1169"/>
        <end position="1192"/>
    </location>
</feature>
<protein>
    <recommendedName>
        <fullName evidence="2">ribonuclease H</fullName>
        <ecNumber evidence="2">3.1.26.4</ecNumber>
    </recommendedName>
</protein>
<dbReference type="InterPro" id="IPR036397">
    <property type="entry name" value="RNaseH_sf"/>
</dbReference>
<evidence type="ECO:0000256" key="3">
    <source>
        <dbReference type="SAM" id="MobiDB-lite"/>
    </source>
</evidence>
<feature type="compositionally biased region" description="Acidic residues" evidence="3">
    <location>
        <begin position="1268"/>
        <end position="1278"/>
    </location>
</feature>
<name>A0A9Q1FY04_SYNKA</name>
<dbReference type="InterPro" id="IPR000477">
    <property type="entry name" value="RT_dom"/>
</dbReference>
<accession>A0A9Q1FY04</accession>
<feature type="compositionally biased region" description="Low complexity" evidence="3">
    <location>
        <begin position="167"/>
        <end position="176"/>
    </location>
</feature>
<evidence type="ECO:0000256" key="1">
    <source>
        <dbReference type="ARBA" id="ARBA00010879"/>
    </source>
</evidence>
<gene>
    <name evidence="5" type="ORF">SKAU_G00096850</name>
</gene>
<evidence type="ECO:0000313" key="6">
    <source>
        <dbReference type="Proteomes" id="UP001152622"/>
    </source>
</evidence>
<dbReference type="InterPro" id="IPR043128">
    <property type="entry name" value="Rev_trsase/Diguanyl_cyclase"/>
</dbReference>
<dbReference type="GO" id="GO:0004523">
    <property type="term" value="F:RNA-DNA hybrid ribonuclease activity"/>
    <property type="evidence" value="ECO:0007669"/>
    <property type="project" value="UniProtKB-EC"/>
</dbReference>
<dbReference type="InterPro" id="IPR012337">
    <property type="entry name" value="RNaseH-like_sf"/>
</dbReference>
<dbReference type="Gene3D" id="3.30.70.270">
    <property type="match status" value="2"/>
</dbReference>
<sequence length="1369" mass="150542">MLGQIANYCPIISRNTLVKNSTSLEFIWQTIRQHFGFQVTGAQFIDFSDIHLEGDERPEDLYQRLMAFVEDSLLRPSGLSHHGEAVTEDEELSPTLENVVVLTWLKLIHPSLPRLVKQRYGTELRSRILASIKPEISQALCSLLDEIRVSDDAKIFRTAITTEPRRPAQSSRAQSSKLRAPPRKPRQDKVCPLCKQAGRQDTRHFLSECAYLPDSDRRYIVKARQIVSVVEDESDTDDDSGVVGETRISFTRGDRVFQFDGFVVVDLDVDILAGTPFMEANDVAVHPAKREVILGDGTIYKYGSSVPAESSTAARRAFVLRAPTQSETIWPGEFIEMQLPGDVQSDAEYAIEPRSDTLSARRLKSSQMEYDVVFDPDINGYNDAAGPFKARVNMGPVESPQRKGCLPLYARGKLVELQAKFDQLEELGVFRHPEDVDVAVEYLNPSFLVKKPNGGSRMVTAFADVGRYSKPKPSLLPNVDSTLRLIACWKHIVVTDLTSAFYQIPLARESMKYCGVATPFKGVRVYTWSAMGMPGSETALEELMCRVLGPLLQEGIVAKIADDLYCGGDTPQELFHNWKRILQALYKCDLRLSASKMVITPKSTTILGWIWCAGTLTASPHRVNTLAACPAPDTVGRMRSFVGAYKVLSRVVPRCSAYLAPLDVVTAGRQSSEAIVWTDELRDSFHSAQKALLSVSVIALPKPSDQLWIVTDGAVRQPGIGATLYVSREGRLHLAGFFSAKLRGSQTTWLPCEVEALSIAAATKHFSPYIVQSGVNACVLTDSKPCVQAYEKLCRGEFSASPRVSTFLSVVSRYQASVRHVAGSAILPSDFASRNVPLCEDEGCQVCSFIERTADSVVRMTSVQDVLDGSVRLPFTSRSAWLTTQSECPGLCRTHAHLIQGTRLSRKITNVRDVKRYLNVATVAAEVLDGLLTALHIQLAPPTCHQLKAVVKRYLYALDLDKAVERVSDGCHSCAALRRSPGAKVEQSTSPPPDAVGVSFAADVLKRSRQVILVLRETVTSFTSTLLISDECHETLRDALVQLCIQMRPMDGPLAVVRTDPAPGFKALVGDGFLHQHRVMLELGHAKNPNKNPVAEKAIQELTSELLRLDPLGSAVTPLTLAVATAALNSRIRSRGLSSREMWTQRDQFSNVQVPLGDGDLVATQHRQRLANHPHSERSKAPRAQRRPDPALGVGDLVYLHSDRNKSRARDRYLVVSVDPLFCNIRKLVGSQLRTASYRVRLSDCFKVPSDVSDEQCSPGPCLSDCSEDEDLLPEDGDLPPSSHPPPLPPAIPAAISAPVVVDVHLGAASCPPVCSVVPSEAGQVSGCVDVGRHTSPDLPEIAPSACQGPRQPSRHRRPPTYLRDFTRM</sequence>
<dbReference type="PANTHER" id="PTHR33064:SF37">
    <property type="entry name" value="RIBONUCLEASE H"/>
    <property type="match status" value="1"/>
</dbReference>
<keyword evidence="6" id="KW-1185">Reference proteome</keyword>
<organism evidence="5 6">
    <name type="scientific">Synaphobranchus kaupii</name>
    <name type="common">Kaup's arrowtooth eel</name>
    <dbReference type="NCBI Taxonomy" id="118154"/>
    <lineage>
        <taxon>Eukaryota</taxon>
        <taxon>Metazoa</taxon>
        <taxon>Chordata</taxon>
        <taxon>Craniata</taxon>
        <taxon>Vertebrata</taxon>
        <taxon>Euteleostomi</taxon>
        <taxon>Actinopterygii</taxon>
        <taxon>Neopterygii</taxon>
        <taxon>Teleostei</taxon>
        <taxon>Anguilliformes</taxon>
        <taxon>Synaphobranchidae</taxon>
        <taxon>Synaphobranchus</taxon>
    </lineage>
</organism>
<dbReference type="SUPFAM" id="SSF56672">
    <property type="entry name" value="DNA/RNA polymerases"/>
    <property type="match status" value="1"/>
</dbReference>
<dbReference type="InterPro" id="IPR051320">
    <property type="entry name" value="Viral_Replic_Matur_Polypro"/>
</dbReference>
<dbReference type="PROSITE" id="PS50994">
    <property type="entry name" value="INTEGRASE"/>
    <property type="match status" value="1"/>
</dbReference>
<dbReference type="SUPFAM" id="SSF53098">
    <property type="entry name" value="Ribonuclease H-like"/>
    <property type="match status" value="1"/>
</dbReference>
<dbReference type="Pfam" id="PF00078">
    <property type="entry name" value="RVT_1"/>
    <property type="match status" value="1"/>
</dbReference>
<dbReference type="GO" id="GO:0015074">
    <property type="term" value="P:DNA integration"/>
    <property type="evidence" value="ECO:0007669"/>
    <property type="project" value="InterPro"/>
</dbReference>
<dbReference type="EC" id="3.1.26.4" evidence="2"/>
<reference evidence="5" key="1">
    <citation type="journal article" date="2023" name="Science">
        <title>Genome structures resolve the early diversification of teleost fishes.</title>
        <authorList>
            <person name="Parey E."/>
            <person name="Louis A."/>
            <person name="Montfort J."/>
            <person name="Bouchez O."/>
            <person name="Roques C."/>
            <person name="Iampietro C."/>
            <person name="Lluch J."/>
            <person name="Castinel A."/>
            <person name="Donnadieu C."/>
            <person name="Desvignes T."/>
            <person name="Floi Bucao C."/>
            <person name="Jouanno E."/>
            <person name="Wen M."/>
            <person name="Mejri S."/>
            <person name="Dirks R."/>
            <person name="Jansen H."/>
            <person name="Henkel C."/>
            <person name="Chen W.J."/>
            <person name="Zahm M."/>
            <person name="Cabau C."/>
            <person name="Klopp C."/>
            <person name="Thompson A.W."/>
            <person name="Robinson-Rechavi M."/>
            <person name="Braasch I."/>
            <person name="Lecointre G."/>
            <person name="Bobe J."/>
            <person name="Postlethwait J.H."/>
            <person name="Berthelot C."/>
            <person name="Roest Crollius H."/>
            <person name="Guiguen Y."/>
        </authorList>
    </citation>
    <scope>NUCLEOTIDE SEQUENCE</scope>
    <source>
        <strain evidence="5">WJC10195</strain>
    </source>
</reference>
<feature type="region of interest" description="Disordered" evidence="3">
    <location>
        <begin position="1339"/>
        <end position="1369"/>
    </location>
</feature>
<dbReference type="PANTHER" id="PTHR33064">
    <property type="entry name" value="POL PROTEIN"/>
    <property type="match status" value="1"/>
</dbReference>
<dbReference type="InterPro" id="IPR041577">
    <property type="entry name" value="RT_RNaseH_2"/>
</dbReference>
<dbReference type="Pfam" id="PF17919">
    <property type="entry name" value="RT_RNaseH_2"/>
    <property type="match status" value="1"/>
</dbReference>
<feature type="region of interest" description="Disordered" evidence="3">
    <location>
        <begin position="1268"/>
        <end position="1287"/>
    </location>
</feature>
<comment type="similarity">
    <text evidence="1">Belongs to the beta type-B retroviral polymerase family. HERV class-II K(HML-2) pol subfamily.</text>
</comment>
<dbReference type="GO" id="GO:0003676">
    <property type="term" value="F:nucleic acid binding"/>
    <property type="evidence" value="ECO:0007669"/>
    <property type="project" value="InterPro"/>
</dbReference>
<dbReference type="InterPro" id="IPR043502">
    <property type="entry name" value="DNA/RNA_pol_sf"/>
</dbReference>
<dbReference type="Proteomes" id="UP001152622">
    <property type="component" value="Chromosome 3"/>
</dbReference>
<feature type="domain" description="Integrase catalytic" evidence="4">
    <location>
        <begin position="987"/>
        <end position="1153"/>
    </location>
</feature>
<proteinExistence type="inferred from homology"/>
<dbReference type="Gene3D" id="3.10.10.10">
    <property type="entry name" value="HIV Type 1 Reverse Transcriptase, subunit A, domain 1"/>
    <property type="match status" value="1"/>
</dbReference>
<evidence type="ECO:0000256" key="2">
    <source>
        <dbReference type="ARBA" id="ARBA00012180"/>
    </source>
</evidence>
<dbReference type="InterPro" id="IPR001584">
    <property type="entry name" value="Integrase_cat-core"/>
</dbReference>
<comment type="caution">
    <text evidence="5">The sequence shown here is derived from an EMBL/GenBank/DDBJ whole genome shotgun (WGS) entry which is preliminary data.</text>
</comment>
<evidence type="ECO:0000313" key="5">
    <source>
        <dbReference type="EMBL" id="KAJ8369657.1"/>
    </source>
</evidence>
<feature type="region of interest" description="Disordered" evidence="3">
    <location>
        <begin position="160"/>
        <end position="190"/>
    </location>
</feature>
<evidence type="ECO:0000259" key="4">
    <source>
        <dbReference type="PROSITE" id="PS50994"/>
    </source>
</evidence>
<dbReference type="Gene3D" id="3.30.420.10">
    <property type="entry name" value="Ribonuclease H-like superfamily/Ribonuclease H"/>
    <property type="match status" value="1"/>
</dbReference>
<dbReference type="OrthoDB" id="10066937at2759"/>